<proteinExistence type="predicted"/>
<sequence>MIHYLSKYKSPRLFNGCYVEFNLVEGKFFSEKTIGQLVGKSGERKEEFFSLTGVKPHIEYSNDKPILILSKYNVREITLASLLGQRFKSTKSWSSCSINKHFWQLSEQLVREETEIGERALAKLEHEPARPSSSSLSSLVGRMSNEQYSTNQTLLEHSIEVSEEAEKAAISLGLDPVRSKKVAFFHDIGKIFLPYYLHSSEKALEQLKEITDEEIRECISTHHNPLGSFTSPYIALTALINRVLSQTHFISHCESSESLKKTFQSFLYIKKEEGLLSPFYILSSGYHFWFIFNSEDKREKNLIEGDWVTELKKLVEEHTKTLDDDSHEIKNLSFSITLYWLPTKDEAATFERLKLFKSDSDYDN</sequence>
<dbReference type="PATRIC" id="fig|1212765.3.peg.60"/>
<dbReference type="Proteomes" id="UP000006502">
    <property type="component" value="Chromosome"/>
</dbReference>
<dbReference type="NCBIfam" id="TIGR00277">
    <property type="entry name" value="HDIG"/>
    <property type="match status" value="1"/>
</dbReference>
<dbReference type="AlphaFoldDB" id="I7CEH3"/>
<dbReference type="EMBL" id="CP003731">
    <property type="protein sequence ID" value="AFO51636.1"/>
    <property type="molecule type" value="Genomic_DNA"/>
</dbReference>
<organism evidence="2 3">
    <name type="scientific">Mycoplasma haematolamae (strain Purdue)</name>
    <dbReference type="NCBI Taxonomy" id="1212765"/>
    <lineage>
        <taxon>Bacteria</taxon>
        <taxon>Bacillati</taxon>
        <taxon>Mycoplasmatota</taxon>
        <taxon>Mollicutes</taxon>
        <taxon>Mycoplasmataceae</taxon>
        <taxon>Mycoplasma</taxon>
    </lineage>
</organism>
<keyword evidence="3" id="KW-1185">Reference proteome</keyword>
<dbReference type="CDD" id="cd00077">
    <property type="entry name" value="HDc"/>
    <property type="match status" value="1"/>
</dbReference>
<reference evidence="2 3" key="1">
    <citation type="journal article" date="2012" name="J. Bacteriol.">
        <title>Genome Sequence of "Candidatus Mycoplasma haemolamae" Strain Purdue, a Red Blood Cell Pathogen of Alpacas (Vicugna pacos) and Llamas (Lama glama).</title>
        <authorList>
            <person name="Guimaraes A.M."/>
            <person name="Toth B."/>
            <person name="Santos A.P."/>
            <person name="do Nascimento N.C."/>
            <person name="Kritchevsky J.E."/>
            <person name="Messick J.B."/>
        </authorList>
    </citation>
    <scope>NUCLEOTIDE SEQUENCE [LARGE SCALE GENOMIC DNA]</scope>
    <source>
        <strain evidence="2 3">Purdue</strain>
    </source>
</reference>
<accession>I7CEH3</accession>
<protein>
    <recommendedName>
        <fullName evidence="1">HD domain-containing protein</fullName>
    </recommendedName>
</protein>
<dbReference type="HOGENOM" id="CLU_735340_0_0_14"/>
<dbReference type="OrthoDB" id="9803205at2"/>
<dbReference type="KEGG" id="mhl:MHLP_00280"/>
<evidence type="ECO:0000259" key="1">
    <source>
        <dbReference type="Pfam" id="PF01966"/>
    </source>
</evidence>
<reference evidence="3" key="2">
    <citation type="submission" date="2012-07" db="EMBL/GenBank/DDBJ databases">
        <title>Complete genome sequence of 'Candidatus Mycoplasma haemolamae'.</title>
        <authorList>
            <person name="Guimaraes A.M.S."/>
            <person name="Toth B."/>
            <person name="Santos A.P."/>
            <person name="Nascimento N.C."/>
            <person name="Sojka J.E."/>
            <person name="Messick J.B."/>
        </authorList>
    </citation>
    <scope>NUCLEOTIDE SEQUENCE [LARGE SCALE GENOMIC DNA]</scope>
    <source>
        <strain evidence="3">Purdue</strain>
    </source>
</reference>
<dbReference type="Gene3D" id="1.10.3210.10">
    <property type="entry name" value="Hypothetical protein af1432"/>
    <property type="match status" value="1"/>
</dbReference>
<dbReference type="InterPro" id="IPR003607">
    <property type="entry name" value="HD/PDEase_dom"/>
</dbReference>
<dbReference type="Pfam" id="PF01966">
    <property type="entry name" value="HD"/>
    <property type="match status" value="1"/>
</dbReference>
<dbReference type="STRING" id="1212765.MHLP_00280"/>
<evidence type="ECO:0000313" key="2">
    <source>
        <dbReference type="EMBL" id="AFO51636.1"/>
    </source>
</evidence>
<dbReference type="SUPFAM" id="SSF109604">
    <property type="entry name" value="HD-domain/PDEase-like"/>
    <property type="match status" value="1"/>
</dbReference>
<gene>
    <name evidence="2" type="ordered locus">MHLP_00280</name>
</gene>
<name>I7CEH3_MYCHA</name>
<feature type="domain" description="HD" evidence="1">
    <location>
        <begin position="155"/>
        <end position="226"/>
    </location>
</feature>
<dbReference type="InterPro" id="IPR006675">
    <property type="entry name" value="HDIG_dom"/>
</dbReference>
<dbReference type="InterPro" id="IPR006674">
    <property type="entry name" value="HD_domain"/>
</dbReference>
<evidence type="ECO:0000313" key="3">
    <source>
        <dbReference type="Proteomes" id="UP000006502"/>
    </source>
</evidence>